<keyword evidence="3" id="KW-1185">Reference proteome</keyword>
<feature type="transmembrane region" description="Helical" evidence="1">
    <location>
        <begin position="86"/>
        <end position="112"/>
    </location>
</feature>
<dbReference type="Proteomes" id="UP000070501">
    <property type="component" value="Unassembled WGS sequence"/>
</dbReference>
<sequence length="139" mass="15722">MTTLCDYAHPETYDTSALERQGVGRMFPYHPPMYEKASDLYGPGSLLAWFLLITSFTLTSTFWPVTTVNRSDKDEQHKCRRPRVTADLLAIALYPIFAATDVLIQAVSLIGLEDRAAVILCLRFPNLKRRPDPPGEYVD</sequence>
<dbReference type="EMBL" id="KQ964263">
    <property type="protein sequence ID" value="KXJ87322.1"/>
    <property type="molecule type" value="Genomic_DNA"/>
</dbReference>
<protein>
    <submittedName>
        <fullName evidence="2">Uncharacterized protein</fullName>
    </submittedName>
</protein>
<evidence type="ECO:0000313" key="3">
    <source>
        <dbReference type="Proteomes" id="UP000070501"/>
    </source>
</evidence>
<keyword evidence="1" id="KW-0812">Transmembrane</keyword>
<feature type="transmembrane region" description="Helical" evidence="1">
    <location>
        <begin position="46"/>
        <end position="65"/>
    </location>
</feature>
<evidence type="ECO:0000256" key="1">
    <source>
        <dbReference type="SAM" id="Phobius"/>
    </source>
</evidence>
<dbReference type="AlphaFoldDB" id="A0A136IQW9"/>
<feature type="non-terminal residue" evidence="2">
    <location>
        <position position="139"/>
    </location>
</feature>
<gene>
    <name evidence="2" type="ORF">Micbo1qcDRAFT_167681</name>
</gene>
<keyword evidence="1" id="KW-1133">Transmembrane helix</keyword>
<keyword evidence="1" id="KW-0472">Membrane</keyword>
<name>A0A136IQW9_9PEZI</name>
<proteinExistence type="predicted"/>
<organism evidence="2 3">
    <name type="scientific">Microdochium bolleyi</name>
    <dbReference type="NCBI Taxonomy" id="196109"/>
    <lineage>
        <taxon>Eukaryota</taxon>
        <taxon>Fungi</taxon>
        <taxon>Dikarya</taxon>
        <taxon>Ascomycota</taxon>
        <taxon>Pezizomycotina</taxon>
        <taxon>Sordariomycetes</taxon>
        <taxon>Xylariomycetidae</taxon>
        <taxon>Xylariales</taxon>
        <taxon>Microdochiaceae</taxon>
        <taxon>Microdochium</taxon>
    </lineage>
</organism>
<dbReference type="OrthoDB" id="3552356at2759"/>
<dbReference type="InParanoid" id="A0A136IQW9"/>
<reference evidence="3" key="1">
    <citation type="submission" date="2016-02" db="EMBL/GenBank/DDBJ databases">
        <title>Draft genome sequence of Microdochium bolleyi, a fungal endophyte of beachgrass.</title>
        <authorList>
            <consortium name="DOE Joint Genome Institute"/>
            <person name="David A.S."/>
            <person name="May G."/>
            <person name="Haridas S."/>
            <person name="Lim J."/>
            <person name="Wang M."/>
            <person name="Labutti K."/>
            <person name="Lipzen A."/>
            <person name="Barry K."/>
            <person name="Grigoriev I.V."/>
        </authorList>
    </citation>
    <scope>NUCLEOTIDE SEQUENCE [LARGE SCALE GENOMIC DNA]</scope>
    <source>
        <strain evidence="3">J235TASD1</strain>
    </source>
</reference>
<evidence type="ECO:0000313" key="2">
    <source>
        <dbReference type="EMBL" id="KXJ87322.1"/>
    </source>
</evidence>
<accession>A0A136IQW9</accession>